<evidence type="ECO:0000256" key="4">
    <source>
        <dbReference type="ARBA" id="ARBA00023163"/>
    </source>
</evidence>
<dbReference type="InterPro" id="IPR018122">
    <property type="entry name" value="TF_fork_head_CS_1"/>
</dbReference>
<organism evidence="9 10">
    <name type="scientific">Dermatophagoides pteronyssinus</name>
    <name type="common">European house dust mite</name>
    <dbReference type="NCBI Taxonomy" id="6956"/>
    <lineage>
        <taxon>Eukaryota</taxon>
        <taxon>Metazoa</taxon>
        <taxon>Ecdysozoa</taxon>
        <taxon>Arthropoda</taxon>
        <taxon>Chelicerata</taxon>
        <taxon>Arachnida</taxon>
        <taxon>Acari</taxon>
        <taxon>Acariformes</taxon>
        <taxon>Sarcoptiformes</taxon>
        <taxon>Astigmata</taxon>
        <taxon>Psoroptidia</taxon>
        <taxon>Analgoidea</taxon>
        <taxon>Pyroglyphidae</taxon>
        <taxon>Dermatophagoidinae</taxon>
        <taxon>Dermatophagoides</taxon>
    </lineage>
</organism>
<gene>
    <name evidence="10" type="primary">LOC113799687</name>
</gene>
<feature type="domain" description="Fork-head" evidence="8">
    <location>
        <begin position="38"/>
        <end position="142"/>
    </location>
</feature>
<dbReference type="Gene3D" id="1.10.10.10">
    <property type="entry name" value="Winged helix-like DNA-binding domain superfamily/Winged helix DNA-binding domain"/>
    <property type="match status" value="1"/>
</dbReference>
<feature type="compositionally biased region" description="Low complexity" evidence="7">
    <location>
        <begin position="141"/>
        <end position="153"/>
    </location>
</feature>
<dbReference type="GO" id="GO:0003700">
    <property type="term" value="F:DNA-binding transcription factor activity"/>
    <property type="evidence" value="ECO:0007669"/>
    <property type="project" value="InterPro"/>
</dbReference>
<dbReference type="GO" id="GO:0000987">
    <property type="term" value="F:cis-regulatory region sequence-specific DNA binding"/>
    <property type="evidence" value="ECO:0007669"/>
    <property type="project" value="TreeGrafter"/>
</dbReference>
<dbReference type="Proteomes" id="UP000515146">
    <property type="component" value="Unplaced"/>
</dbReference>
<dbReference type="PROSITE" id="PS50039">
    <property type="entry name" value="FORK_HEAD_3"/>
    <property type="match status" value="1"/>
</dbReference>
<evidence type="ECO:0000256" key="2">
    <source>
        <dbReference type="ARBA" id="ARBA00023015"/>
    </source>
</evidence>
<feature type="region of interest" description="Disordered" evidence="7">
    <location>
        <begin position="141"/>
        <end position="187"/>
    </location>
</feature>
<dbReference type="SUPFAM" id="SSF46785">
    <property type="entry name" value="Winged helix' DNA-binding domain"/>
    <property type="match status" value="1"/>
</dbReference>
<sequence>KSSNNDEFTDHSKEEKICKNFPDHNDDSSQQINETIIKPPYSYSLLIFMAIESSPTRSMMVRDIYKWIINRYPFFLTAPSGWKNTIRHTLSLRKCFKKINNNHNHHHGKNNDSDLKSGGYWYVDPEYRSILLQQAQRIAKNSSSSSSLSNQQLPSTKSILKGKDLKRKNKPIDPKNKPNQQLPSITNNHYKQYYLRRENNNYHHPIKMNSNYFVYNNNNNPNSIRIDNIISKGNIYRNLISIISVNQSPKIYAPMPIPTTTTTIKTNNNHDNRNLSTTTSMTTTTNMDKQQQQQRGKHYSCNLLKDKQNVCNHHLATNGVLFNSNINNNAQQATMVNNNNNNGIEHCTMTTTTKMMM</sequence>
<evidence type="ECO:0000313" key="10">
    <source>
        <dbReference type="RefSeq" id="XP_027206171.1"/>
    </source>
</evidence>
<dbReference type="PANTHER" id="PTHR13962">
    <property type="entry name" value="FORKHEAD BOX PROTEIN N3-LIKE PROTEIN-RELATED"/>
    <property type="match status" value="1"/>
</dbReference>
<keyword evidence="3 6" id="KW-0238">DNA-binding</keyword>
<dbReference type="OrthoDB" id="5954824at2759"/>
<evidence type="ECO:0000256" key="5">
    <source>
        <dbReference type="ARBA" id="ARBA00023242"/>
    </source>
</evidence>
<dbReference type="KEGG" id="dpte:113799687"/>
<evidence type="ECO:0000256" key="6">
    <source>
        <dbReference type="PROSITE-ProRule" id="PRU00089"/>
    </source>
</evidence>
<dbReference type="PROSITE" id="PS00657">
    <property type="entry name" value="FORK_HEAD_1"/>
    <property type="match status" value="1"/>
</dbReference>
<dbReference type="InterPro" id="IPR036390">
    <property type="entry name" value="WH_DNA-bd_sf"/>
</dbReference>
<dbReference type="InParanoid" id="A0A6P6YMS7"/>
<dbReference type="SMART" id="SM00339">
    <property type="entry name" value="FH"/>
    <property type="match status" value="1"/>
</dbReference>
<dbReference type="RefSeq" id="XP_027206171.1">
    <property type="nucleotide sequence ID" value="XM_027350370.1"/>
</dbReference>
<dbReference type="InterPro" id="IPR047119">
    <property type="entry name" value="FOXN2/3-like"/>
</dbReference>
<evidence type="ECO:0000256" key="1">
    <source>
        <dbReference type="ARBA" id="ARBA00004123"/>
    </source>
</evidence>
<protein>
    <submittedName>
        <fullName evidence="10">Forkhead box protein C2-like</fullName>
    </submittedName>
</protein>
<feature type="DNA-binding region" description="Fork-head" evidence="6">
    <location>
        <begin position="38"/>
        <end position="142"/>
    </location>
</feature>
<dbReference type="AlphaFoldDB" id="A0A6P6YMS7"/>
<feature type="region of interest" description="Disordered" evidence="7">
    <location>
        <begin position="1"/>
        <end position="29"/>
    </location>
</feature>
<dbReference type="GO" id="GO:0005634">
    <property type="term" value="C:nucleus"/>
    <property type="evidence" value="ECO:0007669"/>
    <property type="project" value="UniProtKB-SubCell"/>
</dbReference>
<dbReference type="PRINTS" id="PR00053">
    <property type="entry name" value="FORKHEAD"/>
</dbReference>
<feature type="non-terminal residue" evidence="10">
    <location>
        <position position="357"/>
    </location>
</feature>
<evidence type="ECO:0000256" key="3">
    <source>
        <dbReference type="ARBA" id="ARBA00023125"/>
    </source>
</evidence>
<comment type="subcellular location">
    <subcellularLocation>
        <location evidence="1 6">Nucleus</location>
    </subcellularLocation>
</comment>
<reference evidence="10" key="1">
    <citation type="submission" date="2025-08" db="UniProtKB">
        <authorList>
            <consortium name="RefSeq"/>
        </authorList>
    </citation>
    <scope>IDENTIFICATION</scope>
    <source>
        <strain evidence="10">Airmid</strain>
    </source>
</reference>
<feature type="compositionally biased region" description="Basic and acidic residues" evidence="7">
    <location>
        <begin position="8"/>
        <end position="27"/>
    </location>
</feature>
<dbReference type="InterPro" id="IPR036388">
    <property type="entry name" value="WH-like_DNA-bd_sf"/>
</dbReference>
<feature type="non-terminal residue" evidence="10">
    <location>
        <position position="1"/>
    </location>
</feature>
<keyword evidence="2" id="KW-0805">Transcription regulation</keyword>
<keyword evidence="4" id="KW-0804">Transcription</keyword>
<proteinExistence type="predicted"/>
<feature type="region of interest" description="Disordered" evidence="7">
    <location>
        <begin position="265"/>
        <end position="286"/>
    </location>
</feature>
<keyword evidence="5 6" id="KW-0539">Nucleus</keyword>
<evidence type="ECO:0000256" key="7">
    <source>
        <dbReference type="SAM" id="MobiDB-lite"/>
    </source>
</evidence>
<evidence type="ECO:0000259" key="8">
    <source>
        <dbReference type="PROSITE" id="PS50039"/>
    </source>
</evidence>
<evidence type="ECO:0000313" key="9">
    <source>
        <dbReference type="Proteomes" id="UP000515146"/>
    </source>
</evidence>
<dbReference type="InterPro" id="IPR001766">
    <property type="entry name" value="Fork_head_dom"/>
</dbReference>
<dbReference type="Pfam" id="PF00250">
    <property type="entry name" value="Forkhead"/>
    <property type="match status" value="1"/>
</dbReference>
<name>A0A6P6YMS7_DERPT</name>
<accession>A0A6P6YMS7</accession>
<keyword evidence="9" id="KW-1185">Reference proteome</keyword>
<feature type="compositionally biased region" description="Low complexity" evidence="7">
    <location>
        <begin position="276"/>
        <end position="285"/>
    </location>
</feature>